<feature type="domain" description="Pyridoxamine 5'-phosphate oxidase N-terminal" evidence="1">
    <location>
        <begin position="48"/>
        <end position="160"/>
    </location>
</feature>
<name>A0A8J7LK97_9RHOB</name>
<dbReference type="RefSeq" id="WP_228848334.1">
    <property type="nucleotide sequence ID" value="NZ_JADCKQ010000004.1"/>
</dbReference>
<proteinExistence type="predicted"/>
<accession>A0A8J7LK97</accession>
<sequence length="212" mass="23775">MAYPYGDILFTEAVQQFQTAAGSREGYANMVRNPERNQGGRDIGPDEKAFIEARDGFYQASISSSGWPYVQFRGGPRGFAQVTGARTIAWADLRGNRQYISAGNISQEDRVALFMMDYPNKARLKVLGRAKILSAAEAPDLLERLMLPEIRGHAERIIEVTVEAFDWNCPAHIPQRFTVEELQPHLGPLQDHIAKLEEENARLKSQLAPESE</sequence>
<dbReference type="SUPFAM" id="SSF50475">
    <property type="entry name" value="FMN-binding split barrel"/>
    <property type="match status" value="1"/>
</dbReference>
<dbReference type="Proteomes" id="UP000640583">
    <property type="component" value="Unassembled WGS sequence"/>
</dbReference>
<evidence type="ECO:0000313" key="2">
    <source>
        <dbReference type="EMBL" id="MBI1493505.1"/>
    </source>
</evidence>
<reference evidence="2" key="1">
    <citation type="submission" date="2020-10" db="EMBL/GenBank/DDBJ databases">
        <title>Paenihalocynthiibacter styelae gen. nov., sp. nov., isolated from stalked sea squirt Styela clava.</title>
        <authorList>
            <person name="Kim Y.-O."/>
            <person name="Yoon J.-H."/>
        </authorList>
    </citation>
    <scope>NUCLEOTIDE SEQUENCE</scope>
    <source>
        <strain evidence="2">MYP1-1</strain>
    </source>
</reference>
<dbReference type="PANTHER" id="PTHR42815">
    <property type="entry name" value="FAD-BINDING, PUTATIVE (AFU_ORTHOLOGUE AFUA_6G07600)-RELATED"/>
    <property type="match status" value="1"/>
</dbReference>
<dbReference type="InterPro" id="IPR011576">
    <property type="entry name" value="Pyridox_Oxase_N"/>
</dbReference>
<keyword evidence="3" id="KW-1185">Reference proteome</keyword>
<dbReference type="Gene3D" id="2.30.110.10">
    <property type="entry name" value="Electron Transport, Fmn-binding Protein, Chain A"/>
    <property type="match status" value="1"/>
</dbReference>
<evidence type="ECO:0000259" key="1">
    <source>
        <dbReference type="Pfam" id="PF01243"/>
    </source>
</evidence>
<dbReference type="InterPro" id="IPR012349">
    <property type="entry name" value="Split_barrel_FMN-bd"/>
</dbReference>
<dbReference type="Pfam" id="PF01243">
    <property type="entry name" value="PNPOx_N"/>
    <property type="match status" value="1"/>
</dbReference>
<evidence type="ECO:0000313" key="3">
    <source>
        <dbReference type="Proteomes" id="UP000640583"/>
    </source>
</evidence>
<dbReference type="PANTHER" id="PTHR42815:SF2">
    <property type="entry name" value="FAD-BINDING, PUTATIVE (AFU_ORTHOLOGUE AFUA_6G07600)-RELATED"/>
    <property type="match status" value="1"/>
</dbReference>
<gene>
    <name evidence="2" type="ORF">H1D41_07665</name>
</gene>
<dbReference type="EMBL" id="JADCKQ010000004">
    <property type="protein sequence ID" value="MBI1493505.1"/>
    <property type="molecule type" value="Genomic_DNA"/>
</dbReference>
<dbReference type="AlphaFoldDB" id="A0A8J7LK97"/>
<organism evidence="2 3">
    <name type="scientific">Halocynthiibacter styelae</name>
    <dbReference type="NCBI Taxonomy" id="2761955"/>
    <lineage>
        <taxon>Bacteria</taxon>
        <taxon>Pseudomonadati</taxon>
        <taxon>Pseudomonadota</taxon>
        <taxon>Alphaproteobacteria</taxon>
        <taxon>Rhodobacterales</taxon>
        <taxon>Paracoccaceae</taxon>
        <taxon>Halocynthiibacter</taxon>
    </lineage>
</organism>
<comment type="caution">
    <text evidence="2">The sequence shown here is derived from an EMBL/GenBank/DDBJ whole genome shotgun (WGS) entry which is preliminary data.</text>
</comment>
<protein>
    <submittedName>
        <fullName evidence="2">Pyridoxamine 5'-phosphate oxidase family protein</fullName>
    </submittedName>
</protein>